<keyword evidence="2" id="KW-1133">Transmembrane helix</keyword>
<feature type="compositionally biased region" description="Low complexity" evidence="1">
    <location>
        <begin position="83"/>
        <end position="98"/>
    </location>
</feature>
<keyword evidence="4" id="KW-1185">Reference proteome</keyword>
<name>H8GBU0_9PSEU</name>
<feature type="compositionally biased region" description="Low complexity" evidence="1">
    <location>
        <begin position="149"/>
        <end position="165"/>
    </location>
</feature>
<feature type="compositionally biased region" description="Basic and acidic residues" evidence="1">
    <location>
        <begin position="166"/>
        <end position="178"/>
    </location>
</feature>
<feature type="compositionally biased region" description="Low complexity" evidence="1">
    <location>
        <begin position="41"/>
        <end position="71"/>
    </location>
</feature>
<keyword evidence="2" id="KW-0472">Membrane</keyword>
<keyword evidence="2" id="KW-0812">Transmembrane</keyword>
<evidence type="ECO:0000256" key="2">
    <source>
        <dbReference type="SAM" id="Phobius"/>
    </source>
</evidence>
<feature type="compositionally biased region" description="Low complexity" evidence="1">
    <location>
        <begin position="106"/>
        <end position="138"/>
    </location>
</feature>
<dbReference type="RefSeq" id="WP_005442707.1">
    <property type="nucleotide sequence ID" value="NZ_CM001466.1"/>
</dbReference>
<evidence type="ECO:0000313" key="3">
    <source>
        <dbReference type="EMBL" id="EHY89743.1"/>
    </source>
</evidence>
<protein>
    <submittedName>
        <fullName evidence="3">Uncharacterized protein</fullName>
    </submittedName>
</protein>
<gene>
    <name evidence="3" type="ORF">SacazDRAFT_02855</name>
</gene>
<dbReference type="Proteomes" id="UP000004705">
    <property type="component" value="Chromosome"/>
</dbReference>
<feature type="region of interest" description="Disordered" evidence="1">
    <location>
        <begin position="17"/>
        <end position="201"/>
    </location>
</feature>
<dbReference type="EMBL" id="CM001466">
    <property type="protein sequence ID" value="EHY89743.1"/>
    <property type="molecule type" value="Genomic_DNA"/>
</dbReference>
<reference evidence="3 4" key="1">
    <citation type="journal article" date="2012" name="Stand. Genomic Sci.">
        <title>Genome sequence of the soil bacterium Saccharomonospora azurea type strain (NA-128(T)).</title>
        <authorList>
            <person name="Klenk H.P."/>
            <person name="Held B."/>
            <person name="Lucas S."/>
            <person name="Lapidus A."/>
            <person name="Copeland A."/>
            <person name="Hammon N."/>
            <person name="Pitluck S."/>
            <person name="Goodwin L.A."/>
            <person name="Han C."/>
            <person name="Tapia R."/>
            <person name="Brambilla E.M."/>
            <person name="Potter G."/>
            <person name="Land M."/>
            <person name="Ivanova N."/>
            <person name="Rohde M."/>
            <person name="Goker M."/>
            <person name="Detter J.C."/>
            <person name="Kyrpides N.C."/>
            <person name="Woyke T."/>
        </authorList>
    </citation>
    <scope>NUCLEOTIDE SEQUENCE [LARGE SCALE GENOMIC DNA]</scope>
    <source>
        <strain evidence="3 4">NA-128</strain>
    </source>
</reference>
<dbReference type="AlphaFoldDB" id="H8GBU0"/>
<sequence>MSWQEELRRLDTELAAGTITSSEHRRRREDILAEVSGAPLTAFARSSTASGTATAESSQASTDSPATSEPSKPSKPSEPSEPSEPSAAPDTPPSSTDSSADHPSGDEPTSTTPDSSASSARRDGGAQWAAANPASAQPEPGADRKPTPAAASLLSTTRPTTAPSPADERPTELLRRIDFSTPPPTAPGSDDDNDNDGGERGRRTGLTWVAISGAVFLALGAVIGGAWWLGQDRSEAPPASVDSGTGAPGSGAADGDTAQGGDRPALEDRVPVLPGTPSPNDSTLAVDKGVELSLYPEHSAQILTDHGVNEVVHRASTDGDTGYFLLVIPTPDAERATSLTTALSELVVNAGFTTVEDVEGGLTGQIGDRTLRGTWYTSDTVVVNLWVSQPTPADEAQLATLTTETVEALQAEFPPS</sequence>
<dbReference type="HOGENOM" id="CLU_733390_0_0_11"/>
<evidence type="ECO:0000256" key="1">
    <source>
        <dbReference type="SAM" id="MobiDB-lite"/>
    </source>
</evidence>
<feature type="transmembrane region" description="Helical" evidence="2">
    <location>
        <begin position="206"/>
        <end position="229"/>
    </location>
</feature>
<evidence type="ECO:0000313" key="4">
    <source>
        <dbReference type="Proteomes" id="UP000004705"/>
    </source>
</evidence>
<organism evidence="3 4">
    <name type="scientific">Saccharomonospora azurea NA-128</name>
    <dbReference type="NCBI Taxonomy" id="882081"/>
    <lineage>
        <taxon>Bacteria</taxon>
        <taxon>Bacillati</taxon>
        <taxon>Actinomycetota</taxon>
        <taxon>Actinomycetes</taxon>
        <taxon>Pseudonocardiales</taxon>
        <taxon>Pseudonocardiaceae</taxon>
        <taxon>Saccharomonospora</taxon>
    </lineage>
</organism>
<dbReference type="OrthoDB" id="3610689at2"/>
<accession>H8GBU0</accession>
<feature type="compositionally biased region" description="Low complexity" evidence="1">
    <location>
        <begin position="250"/>
        <end position="262"/>
    </location>
</feature>
<feature type="region of interest" description="Disordered" evidence="1">
    <location>
        <begin position="234"/>
        <end position="284"/>
    </location>
</feature>
<proteinExistence type="predicted"/>